<protein>
    <submittedName>
        <fullName evidence="1">Uncharacterized protein</fullName>
    </submittedName>
</protein>
<accession>A0ABY4AA71</accession>
<dbReference type="RefSeq" id="WP_243492809.1">
    <property type="nucleotide sequence ID" value="NZ_CP063361.1"/>
</dbReference>
<gene>
    <name evidence="1" type="ORF">INH39_08455</name>
</gene>
<dbReference type="Proteomes" id="UP000831532">
    <property type="component" value="Chromosome"/>
</dbReference>
<evidence type="ECO:0000313" key="1">
    <source>
        <dbReference type="EMBL" id="UOD31699.1"/>
    </source>
</evidence>
<name>A0ABY4AA71_9BURK</name>
<reference evidence="1 2" key="1">
    <citation type="submission" date="2020-10" db="EMBL/GenBank/DDBJ databases">
        <title>Genome analysis of Massilia species.</title>
        <authorList>
            <person name="Jung D.-H."/>
        </authorList>
    </citation>
    <scope>NUCLEOTIDE SEQUENCE [LARGE SCALE GENOMIC DNA]</scope>
    <source>
        <strain evidence="2">sipir</strain>
    </source>
</reference>
<evidence type="ECO:0000313" key="2">
    <source>
        <dbReference type="Proteomes" id="UP000831532"/>
    </source>
</evidence>
<proteinExistence type="predicted"/>
<organism evidence="1 2">
    <name type="scientific">Massilia violaceinigra</name>
    <dbReference type="NCBI Taxonomy" id="2045208"/>
    <lineage>
        <taxon>Bacteria</taxon>
        <taxon>Pseudomonadati</taxon>
        <taxon>Pseudomonadota</taxon>
        <taxon>Betaproteobacteria</taxon>
        <taxon>Burkholderiales</taxon>
        <taxon>Oxalobacteraceae</taxon>
        <taxon>Telluria group</taxon>
        <taxon>Massilia</taxon>
    </lineage>
</organism>
<dbReference type="EMBL" id="CP063361">
    <property type="protein sequence ID" value="UOD31699.1"/>
    <property type="molecule type" value="Genomic_DNA"/>
</dbReference>
<keyword evidence="2" id="KW-1185">Reference proteome</keyword>
<sequence>MIRIHNVDNVPLFSDSVSPKDPFTRTWTMAAAKSDLERGLLNCPSIHVHDEQGRFFYTVSLHSTLAIDGVGPLVDARTGGVREFKTMDAAHSAIRQVGFRSARFWGGAQ</sequence>